<organism evidence="2 3">
    <name type="scientific">Macrostomum lignano</name>
    <dbReference type="NCBI Taxonomy" id="282301"/>
    <lineage>
        <taxon>Eukaryota</taxon>
        <taxon>Metazoa</taxon>
        <taxon>Spiralia</taxon>
        <taxon>Lophotrochozoa</taxon>
        <taxon>Platyhelminthes</taxon>
        <taxon>Rhabditophora</taxon>
        <taxon>Macrostomorpha</taxon>
        <taxon>Macrostomida</taxon>
        <taxon>Macrostomidae</taxon>
        <taxon>Macrostomum</taxon>
    </lineage>
</organism>
<feature type="compositionally biased region" description="Basic residues" evidence="1">
    <location>
        <begin position="139"/>
        <end position="153"/>
    </location>
</feature>
<proteinExistence type="predicted"/>
<feature type="region of interest" description="Disordered" evidence="1">
    <location>
        <begin position="132"/>
        <end position="156"/>
    </location>
</feature>
<evidence type="ECO:0000256" key="1">
    <source>
        <dbReference type="SAM" id="MobiDB-lite"/>
    </source>
</evidence>
<evidence type="ECO:0000313" key="2">
    <source>
        <dbReference type="Proteomes" id="UP000095280"/>
    </source>
</evidence>
<accession>A0A1I8FDN7</accession>
<reference evidence="3" key="1">
    <citation type="submission" date="2016-11" db="UniProtKB">
        <authorList>
            <consortium name="WormBaseParasite"/>
        </authorList>
    </citation>
    <scope>IDENTIFICATION</scope>
</reference>
<name>A0A1I8FDN7_9PLAT</name>
<keyword evidence="2" id="KW-1185">Reference proteome</keyword>
<dbReference type="AlphaFoldDB" id="A0A1I8FDN7"/>
<sequence>MASGSPQQQQQQPTKTKLAELRTAMGSAETDKQWANQCMRLAQAVKLTEYLIAQLELDQLLDKFTEKLDDFCEHTPYRQQANGPGRVIVSAVAARQLHTVAAHCSPLPFVATHRYSQRLQATQQSIVGDHRGVVTGGRRPSRCRTKTCRRRPSRPGASAACGEIRKGLCTATEDLVRPAAATEDLGRPAAEQYLRILWRAGPSNLRIWEARSSQLRIWEAGSSNSEDLGGRQQQLRIWRGPQQQLIEDHGRPAAATEDLEARAATEAACQPQTHQSPPRYFHARRQLRRLQQIQLPNFSRRLALASRATRRSRQKARLPR</sequence>
<dbReference type="WBParaSite" id="maker-unitig_30700-snap-gene-0.2-mRNA-1">
    <property type="protein sequence ID" value="maker-unitig_30700-snap-gene-0.2-mRNA-1"/>
    <property type="gene ID" value="maker-unitig_30700-snap-gene-0.2"/>
</dbReference>
<protein>
    <submittedName>
        <fullName evidence="3">Uncharacterized protein</fullName>
    </submittedName>
</protein>
<dbReference type="Proteomes" id="UP000095280">
    <property type="component" value="Unplaced"/>
</dbReference>
<evidence type="ECO:0000313" key="3">
    <source>
        <dbReference type="WBParaSite" id="maker-unitig_30700-snap-gene-0.2-mRNA-1"/>
    </source>
</evidence>